<evidence type="ECO:0000256" key="4">
    <source>
        <dbReference type="SAM" id="MobiDB-lite"/>
    </source>
</evidence>
<dbReference type="Proteomes" id="UP000836841">
    <property type="component" value="Chromosome 4"/>
</dbReference>
<dbReference type="PANTHER" id="PTHR12542">
    <property type="entry name" value="EXOCYST COMPLEX PROTEIN EXO70"/>
    <property type="match status" value="1"/>
</dbReference>
<feature type="domain" description="Exocyst complex subunit Exo70 C-terminal" evidence="5">
    <location>
        <begin position="230"/>
        <end position="573"/>
    </location>
</feature>
<evidence type="ECO:0000256" key="1">
    <source>
        <dbReference type="ARBA" id="ARBA00006756"/>
    </source>
</evidence>
<dbReference type="Pfam" id="PF03081">
    <property type="entry name" value="Exo70_C"/>
    <property type="match status" value="1"/>
</dbReference>
<dbReference type="GO" id="GO:0006887">
    <property type="term" value="P:exocytosis"/>
    <property type="evidence" value="ECO:0007669"/>
    <property type="project" value="UniProtKB-KW"/>
</dbReference>
<feature type="region of interest" description="Disordered" evidence="4">
    <location>
        <begin position="136"/>
        <end position="163"/>
    </location>
</feature>
<comment type="similarity">
    <text evidence="1 3">Belongs to the EXO70 family.</text>
</comment>
<dbReference type="SUPFAM" id="SSF74788">
    <property type="entry name" value="Cullin repeat-like"/>
    <property type="match status" value="1"/>
</dbReference>
<reference evidence="6 7" key="1">
    <citation type="submission" date="2022-03" db="EMBL/GenBank/DDBJ databases">
        <authorList>
            <person name="Nunn A."/>
            <person name="Chopra R."/>
            <person name="Nunn A."/>
            <person name="Contreras Garrido A."/>
        </authorList>
    </citation>
    <scope>NUCLEOTIDE SEQUENCE [LARGE SCALE GENOMIC DNA]</scope>
</reference>
<accession>A0AAU9S8F0</accession>
<feature type="compositionally biased region" description="Basic and acidic residues" evidence="4">
    <location>
        <begin position="151"/>
        <end position="160"/>
    </location>
</feature>
<dbReference type="InterPro" id="IPR046364">
    <property type="entry name" value="Exo70_C"/>
</dbReference>
<dbReference type="InterPro" id="IPR004140">
    <property type="entry name" value="Exo70"/>
</dbReference>
<evidence type="ECO:0000259" key="5">
    <source>
        <dbReference type="Pfam" id="PF03081"/>
    </source>
</evidence>
<evidence type="ECO:0000313" key="7">
    <source>
        <dbReference type="Proteomes" id="UP000836841"/>
    </source>
</evidence>
<dbReference type="EMBL" id="OU466860">
    <property type="protein sequence ID" value="CAH2060239.1"/>
    <property type="molecule type" value="Genomic_DNA"/>
</dbReference>
<sequence>MVLFALTNPSKLKQNSHHSFSESLMEDSIEDAEAIIHKWISPELLDSSSSASSSFCCVSSLFSTGNREEAKRFIGAVNSLHSGMVRLVSVNPGSMKLVRAENLMKISMNHLSKEFYRILKSNRRYLDPESVSVRSRMSSISDSESDDEELESRNSKSVTRDEEDADAMADLKMIADCMISSGYGKECLRIYKKIRKSIIVEALDQLGFENLSFSQMQKLDWGIMEKKIRKWLRVARRAVMTLFYGERILSDHVFSSSSAIRESSFAEITLQSALAMFSFPGNMAKSRKSPEKIFLTLDVYQSIIELLPTIEEVFSYDSTSSVKSQIAETLTNLEEGVISMMDEFESSISKESSKSLVSGGGIHQLTRYVMNFIVFLADYSDTLSDIIPQTSSLLSSSGEADSSSSSPLAKRISWLILFLLCKIDAKSRLYNDVALSYLFLINNLHYVVVKVRTSNLKEILSDDWLEKHEGKVKKYVAKFEEIVWGEMMVMVMVMETSLPTAEEVIRRFSNRFEEAYKRQTGWVVPDPKLRDEMKVSAAMMLIPTYSEYYKKYRVGLRKNVGFAPEDIGNYLSDLYFGSGGSAIVSSIQSSDSDVFDTRGS</sequence>
<keyword evidence="3" id="KW-0268">Exocytosis</keyword>
<evidence type="ECO:0000256" key="3">
    <source>
        <dbReference type="RuleBase" id="RU365026"/>
    </source>
</evidence>
<dbReference type="InterPro" id="IPR016159">
    <property type="entry name" value="Cullin_repeat-like_dom_sf"/>
</dbReference>
<gene>
    <name evidence="6" type="ORF">TAV2_LOCUS14253</name>
</gene>
<proteinExistence type="inferred from homology"/>
<dbReference type="GO" id="GO:0015031">
    <property type="term" value="P:protein transport"/>
    <property type="evidence" value="ECO:0007669"/>
    <property type="project" value="UniProtKB-KW"/>
</dbReference>
<keyword evidence="2 3" id="KW-0813">Transport</keyword>
<evidence type="ECO:0000313" key="6">
    <source>
        <dbReference type="EMBL" id="CAH2060239.1"/>
    </source>
</evidence>
<protein>
    <recommendedName>
        <fullName evidence="3">Exocyst subunit Exo70 family protein</fullName>
    </recommendedName>
</protein>
<comment type="function">
    <text evidence="3">Component of the exocyst complex.</text>
</comment>
<dbReference type="GO" id="GO:0000145">
    <property type="term" value="C:exocyst"/>
    <property type="evidence" value="ECO:0007669"/>
    <property type="project" value="InterPro"/>
</dbReference>
<dbReference type="AlphaFoldDB" id="A0AAU9S8F0"/>
<dbReference type="GO" id="GO:0005546">
    <property type="term" value="F:phosphatidylinositol-4,5-bisphosphate binding"/>
    <property type="evidence" value="ECO:0007669"/>
    <property type="project" value="InterPro"/>
</dbReference>
<keyword evidence="3" id="KW-0653">Protein transport</keyword>
<organism evidence="6 7">
    <name type="scientific">Thlaspi arvense</name>
    <name type="common">Field penny-cress</name>
    <dbReference type="NCBI Taxonomy" id="13288"/>
    <lineage>
        <taxon>Eukaryota</taxon>
        <taxon>Viridiplantae</taxon>
        <taxon>Streptophyta</taxon>
        <taxon>Embryophyta</taxon>
        <taxon>Tracheophyta</taxon>
        <taxon>Spermatophyta</taxon>
        <taxon>Magnoliopsida</taxon>
        <taxon>eudicotyledons</taxon>
        <taxon>Gunneridae</taxon>
        <taxon>Pentapetalae</taxon>
        <taxon>rosids</taxon>
        <taxon>malvids</taxon>
        <taxon>Brassicales</taxon>
        <taxon>Brassicaceae</taxon>
        <taxon>Thlaspideae</taxon>
        <taxon>Thlaspi</taxon>
    </lineage>
</organism>
<dbReference type="Gene3D" id="1.20.1280.170">
    <property type="entry name" value="Exocyst complex component Exo70"/>
    <property type="match status" value="1"/>
</dbReference>
<dbReference type="Pfam" id="PF20669">
    <property type="entry name" value="Exo70_N"/>
    <property type="match status" value="1"/>
</dbReference>
<dbReference type="PANTHER" id="PTHR12542:SF17">
    <property type="entry name" value="EXOCYST SUBUNIT EXO70 FAMILY PROTEIN"/>
    <property type="match status" value="1"/>
</dbReference>
<name>A0AAU9S8F0_THLAR</name>
<evidence type="ECO:0000256" key="2">
    <source>
        <dbReference type="ARBA" id="ARBA00022448"/>
    </source>
</evidence>
<keyword evidence="7" id="KW-1185">Reference proteome</keyword>